<dbReference type="RefSeq" id="WP_133882217.1">
    <property type="nucleotide sequence ID" value="NZ_MWIN01000002.1"/>
</dbReference>
<dbReference type="InterPro" id="IPR017208">
    <property type="entry name" value="UCP037442_abhydr"/>
</dbReference>
<proteinExistence type="predicted"/>
<evidence type="ECO:0000313" key="3">
    <source>
        <dbReference type="Proteomes" id="UP000295341"/>
    </source>
</evidence>
<dbReference type="AlphaFoldDB" id="A0A4S3KAZ0"/>
<feature type="domain" description="Serine aminopeptidase S33" evidence="1">
    <location>
        <begin position="31"/>
        <end position="137"/>
    </location>
</feature>
<dbReference type="Pfam" id="PF12146">
    <property type="entry name" value="Hydrolase_4"/>
    <property type="match status" value="1"/>
</dbReference>
<evidence type="ECO:0000313" key="2">
    <source>
        <dbReference type="EMBL" id="TDU28688.1"/>
    </source>
</evidence>
<dbReference type="SUPFAM" id="SSF53474">
    <property type="entry name" value="alpha/beta-Hydrolases"/>
    <property type="match status" value="1"/>
</dbReference>
<dbReference type="PIRSF" id="PIRSF037442">
    <property type="entry name" value="UCP037442_abhydr"/>
    <property type="match status" value="1"/>
</dbReference>
<keyword evidence="2" id="KW-0378">Hydrolase</keyword>
<dbReference type="GO" id="GO:0016787">
    <property type="term" value="F:hydrolase activity"/>
    <property type="evidence" value="ECO:0007669"/>
    <property type="project" value="UniProtKB-KW"/>
</dbReference>
<reference evidence="2 3" key="1">
    <citation type="submission" date="2019-03" db="EMBL/GenBank/DDBJ databases">
        <title>Genomic Encyclopedia of Type Strains, Phase IV (KMG-IV): sequencing the most valuable type-strain genomes for metagenomic binning, comparative biology and taxonomic classification.</title>
        <authorList>
            <person name="Goeker M."/>
        </authorList>
    </citation>
    <scope>NUCLEOTIDE SEQUENCE [LARGE SCALE GENOMIC DNA]</scope>
    <source>
        <strain evidence="2 3">DSM 26377</strain>
    </source>
</reference>
<dbReference type="InterPro" id="IPR022742">
    <property type="entry name" value="Hydrolase_4"/>
</dbReference>
<sequence>MTAPQDFEVTAGDGHRFGGTLFAAASPTAPLLMFMPAMGTRARYYKTFGAAMAAAGVSFACFDWRGIETSSLRASRKVDFGYRHLVEQDFASAVRALRERLPQAPLWIGGHSLGGQLSALYSAREPQDVSGVVLIASGNVHFRGWKGVGGLRILGLTQSATLISRIVGHFPGKQLGFGGQEARGVIRDWAATARGGRYVVAGSATDYEAAMARLEKPVLALGFTGDTLAPYGSTERLLSKLPRCRRTHLRWTAADSGGVALDHFSWTKRPDLVVPTVAAFVLADAR</sequence>
<accession>A0A4S3KAZ0</accession>
<dbReference type="InterPro" id="IPR029058">
    <property type="entry name" value="AB_hydrolase_fold"/>
</dbReference>
<evidence type="ECO:0000259" key="1">
    <source>
        <dbReference type="Pfam" id="PF12146"/>
    </source>
</evidence>
<organism evidence="2 3">
    <name type="scientific">Panacagrimonas perspica</name>
    <dbReference type="NCBI Taxonomy" id="381431"/>
    <lineage>
        <taxon>Bacteria</taxon>
        <taxon>Pseudomonadati</taxon>
        <taxon>Pseudomonadota</taxon>
        <taxon>Gammaproteobacteria</taxon>
        <taxon>Nevskiales</taxon>
        <taxon>Nevskiaceae</taxon>
        <taxon>Panacagrimonas</taxon>
    </lineage>
</organism>
<keyword evidence="3" id="KW-1185">Reference proteome</keyword>
<gene>
    <name evidence="2" type="ORF">DFR24_3063</name>
</gene>
<name>A0A4S3KAZ0_9GAMM</name>
<comment type="caution">
    <text evidence="2">The sequence shown here is derived from an EMBL/GenBank/DDBJ whole genome shotgun (WGS) entry which is preliminary data.</text>
</comment>
<dbReference type="Gene3D" id="3.40.50.1820">
    <property type="entry name" value="alpha/beta hydrolase"/>
    <property type="match status" value="1"/>
</dbReference>
<dbReference type="EMBL" id="SOBT01000009">
    <property type="protein sequence ID" value="TDU28688.1"/>
    <property type="molecule type" value="Genomic_DNA"/>
</dbReference>
<dbReference type="Proteomes" id="UP000295341">
    <property type="component" value="Unassembled WGS sequence"/>
</dbReference>
<dbReference type="OrthoDB" id="9785076at2"/>
<protein>
    <submittedName>
        <fullName evidence="2">Putative alpha/beta hydrolase</fullName>
    </submittedName>
</protein>